<reference evidence="4" key="1">
    <citation type="submission" date="2022-09" db="EMBL/GenBank/DDBJ databases">
        <title>Intensive care unit water sources are persistently colonized with multi-drug resistant bacteria and are the site of extensive horizontal gene transfer of antibiotic resistance genes.</title>
        <authorList>
            <person name="Diorio-Toth L."/>
        </authorList>
    </citation>
    <scope>NUCLEOTIDE SEQUENCE</scope>
    <source>
        <strain evidence="4">GD03920</strain>
    </source>
</reference>
<dbReference type="Pfam" id="PF02661">
    <property type="entry name" value="Fic"/>
    <property type="match status" value="1"/>
</dbReference>
<keyword evidence="2" id="KW-0067">ATP-binding</keyword>
<proteinExistence type="predicted"/>
<comment type="caution">
    <text evidence="4">The sequence shown here is derived from an EMBL/GenBank/DDBJ whole genome shotgun (WGS) entry which is preliminary data.</text>
</comment>
<sequence>MILINLYFFISAKITYNNFSCFVKVVKVDITPIARVYSPELEEKLLEIARLDARLDATVPVTIRESVEGLLRVVNSYYSNKIEGNLTKPSELIALVDDSIEHKSKGLLEIKRHIEVQVKLNFENNPREDVAKQDFIKAIHKAFYAECIPDELLVSSSDHAKFYEIEPGEYRATDVVVGQHRPPKPDLVPAYMSWFASAYKIEYLHGLSKYYAMAASHHRLAWIHPFLDGNGRVTRLFTDCFMRAIGLKSYGLWSMSRGFARSSEQYYRYLSIADRPRQGGEDGRGILSDAGLVSFTEYFVDVAIDQMTYFTSLLEPYKLEERINVYFQLRFNGGLFDSKGKPLKKLPLEAKDIYKTLLYNGPHTRKELQDKLQVSERKLRDIISEMAKDHLIFAPPKRPLQVRLSPHAVEVLFPYLFQ</sequence>
<feature type="binding site" evidence="2">
    <location>
        <begin position="228"/>
        <end position="235"/>
    </location>
    <ligand>
        <name>ATP</name>
        <dbReference type="ChEBI" id="CHEBI:30616"/>
    </ligand>
</feature>
<dbReference type="Proteomes" id="UP001159915">
    <property type="component" value="Unassembled WGS sequence"/>
</dbReference>
<gene>
    <name evidence="4" type="ORF">N5C10_15365</name>
</gene>
<evidence type="ECO:0000256" key="1">
    <source>
        <dbReference type="PIRSR" id="PIRSR640198-1"/>
    </source>
</evidence>
<dbReference type="EMBL" id="JAOCBE010000001">
    <property type="protein sequence ID" value="MDH0970549.1"/>
    <property type="molecule type" value="Genomic_DNA"/>
</dbReference>
<dbReference type="PANTHER" id="PTHR13504:SF38">
    <property type="entry name" value="FIDO DOMAIN-CONTAINING PROTEIN"/>
    <property type="match status" value="1"/>
</dbReference>
<evidence type="ECO:0000313" key="5">
    <source>
        <dbReference type="Proteomes" id="UP001159915"/>
    </source>
</evidence>
<dbReference type="AlphaFoldDB" id="A0AA42SNK9"/>
<protein>
    <submittedName>
        <fullName evidence="4">Fic family protein</fullName>
    </submittedName>
</protein>
<evidence type="ECO:0000313" key="4">
    <source>
        <dbReference type="EMBL" id="MDH0970549.1"/>
    </source>
</evidence>
<feature type="active site" evidence="1">
    <location>
        <position position="224"/>
    </location>
</feature>
<dbReference type="InterPro" id="IPR040198">
    <property type="entry name" value="Fido_containing"/>
</dbReference>
<dbReference type="SUPFAM" id="SSF140931">
    <property type="entry name" value="Fic-like"/>
    <property type="match status" value="1"/>
</dbReference>
<accession>A0AA42SNK9</accession>
<name>A0AA42SNK9_ACIJO</name>
<dbReference type="PANTHER" id="PTHR13504">
    <property type="entry name" value="FIDO DOMAIN-CONTAINING PROTEIN DDB_G0283145"/>
    <property type="match status" value="1"/>
</dbReference>
<dbReference type="InterPro" id="IPR003812">
    <property type="entry name" value="Fido"/>
</dbReference>
<dbReference type="RefSeq" id="WP_279670882.1">
    <property type="nucleotide sequence ID" value="NZ_JAOCBE010000001.1"/>
</dbReference>
<feature type="binding site" evidence="2">
    <location>
        <begin position="177"/>
        <end position="180"/>
    </location>
    <ligand>
        <name>ATP</name>
        <dbReference type="ChEBI" id="CHEBI:30616"/>
    </ligand>
</feature>
<dbReference type="GO" id="GO:0005524">
    <property type="term" value="F:ATP binding"/>
    <property type="evidence" value="ECO:0007669"/>
    <property type="project" value="UniProtKB-KW"/>
</dbReference>
<feature type="domain" description="Fido" evidence="3">
    <location>
        <begin position="131"/>
        <end position="301"/>
    </location>
</feature>
<dbReference type="InterPro" id="IPR036597">
    <property type="entry name" value="Fido-like_dom_sf"/>
</dbReference>
<keyword evidence="2" id="KW-0547">Nucleotide-binding</keyword>
<organism evidence="4 5">
    <name type="scientific">Acinetobacter johnsonii</name>
    <dbReference type="NCBI Taxonomy" id="40214"/>
    <lineage>
        <taxon>Bacteria</taxon>
        <taxon>Pseudomonadati</taxon>
        <taxon>Pseudomonadota</taxon>
        <taxon>Gammaproteobacteria</taxon>
        <taxon>Moraxellales</taxon>
        <taxon>Moraxellaceae</taxon>
        <taxon>Acinetobacter</taxon>
    </lineage>
</organism>
<dbReference type="PROSITE" id="PS51459">
    <property type="entry name" value="FIDO"/>
    <property type="match status" value="1"/>
</dbReference>
<evidence type="ECO:0000259" key="3">
    <source>
        <dbReference type="PROSITE" id="PS51459"/>
    </source>
</evidence>
<dbReference type="Gene3D" id="1.10.3290.10">
    <property type="entry name" value="Fido-like domain"/>
    <property type="match status" value="1"/>
</dbReference>
<evidence type="ECO:0000256" key="2">
    <source>
        <dbReference type="PIRSR" id="PIRSR640198-2"/>
    </source>
</evidence>